<protein>
    <submittedName>
        <fullName evidence="1">40S ribosomal protein S9-2</fullName>
    </submittedName>
</protein>
<evidence type="ECO:0000313" key="1">
    <source>
        <dbReference type="EMBL" id="KAI7986477.1"/>
    </source>
</evidence>
<name>A0ACC0FED8_9ERIC</name>
<keyword evidence="2" id="KW-1185">Reference proteome</keyword>
<dbReference type="EMBL" id="CM045772">
    <property type="protein sequence ID" value="KAI7986477.1"/>
    <property type="molecule type" value="Genomic_DNA"/>
</dbReference>
<gene>
    <name evidence="1" type="ORF">LOK49_LG14G00702</name>
</gene>
<proteinExistence type="predicted"/>
<evidence type="ECO:0000313" key="2">
    <source>
        <dbReference type="Proteomes" id="UP001060215"/>
    </source>
</evidence>
<organism evidence="1 2">
    <name type="scientific">Camellia lanceoleosa</name>
    <dbReference type="NCBI Taxonomy" id="1840588"/>
    <lineage>
        <taxon>Eukaryota</taxon>
        <taxon>Viridiplantae</taxon>
        <taxon>Streptophyta</taxon>
        <taxon>Embryophyta</taxon>
        <taxon>Tracheophyta</taxon>
        <taxon>Spermatophyta</taxon>
        <taxon>Magnoliopsida</taxon>
        <taxon>eudicotyledons</taxon>
        <taxon>Gunneridae</taxon>
        <taxon>Pentapetalae</taxon>
        <taxon>asterids</taxon>
        <taxon>Ericales</taxon>
        <taxon>Theaceae</taxon>
        <taxon>Camellia</taxon>
    </lineage>
</organism>
<accession>A0ACC0FED8</accession>
<sequence length="1010" mass="114900">MLRNWWSNSRAVVLIWVISAVLFYSLLQLALRNSSSDKPISNQEQRSRLYDKMSRDLDEHGAAFLKHGETSQSLSLSDLFTIKDGSVTPNLKAAIPPVRANILYLSPQYSIPISKAVRSIFLPHFDKMIWFQNSTMYHFSMFHASHHITPVPATEEEIEAEANAVKAVAEGLCPLKIVLDRVVLTSTGVLLGCWQVISGTDPITIRAKLRTVLPRAPEKQLYDAAILHTSFARLLGQPNASLEVADKTSGLQFFHDLVTQLNNQIHGFQATVTELWYVEELDVLALALDGRMKIKLIEQEEEEEEEEEEMGLLSTIQSKMKINFSFNLETFLPKPSAEDFSHFLHHDTSFGPRNLGLCSETYMRSFCNLSGFLNWKFLACRWIDGPETPYSRHTPTPPLSLSLSLSLYLLSLSKTTNKNTTSTSITTTTTTTTSTSRRGVPRLAPKKSGKEMSMDSEVPAAPVVDKVSQLAETSANGRSHPSKKNQGKVPVRIHKSEREKMKREHLNELFIALANALGPSQQNNGKASILGETTQLLKEMHAQIEGLRRENAALLSESQYVSIEKNELHDENSALESQIVKLRIELQERVVHSKPDLNVPPPEEPSHFSLEQPALQQAPPYVSPFYVIPVCSDPQAYSEQDTTQPALKPTTNVSKPHARYPTPSDSWPSQLLGKQQESSPVVSLVYPLYASIRAIETKSPEDDRQWLTYWILYSMITLFELTFAKLIEWIPIWSYAKLILTCWLVIPYFSGASYVYEHYIRPFYINPQNVNIWYIPKKDIFSKKDDIITAAEKYIAENGPDAFEDIISKRERRAMVHVNFYRNYGKTFKKPRRPYEKERLDAELKLVGEYGLRCKRELWRVQYALSRIRNAARMLLTLDEKNPRRIFEGEALLRRMNRYGLLDESQNKLDYVLALTVENFLERRLQTLVFKTGMAKSIHHARVLIRQRHIRVGRQVVNIASFMVRVDSQKHIDFSLTSPLGGGRPGRVKRKNQKAAAKKASGGDGDEDEE</sequence>
<keyword evidence="1" id="KW-0689">Ribosomal protein</keyword>
<dbReference type="Proteomes" id="UP001060215">
    <property type="component" value="Chromosome 15"/>
</dbReference>
<comment type="caution">
    <text evidence="1">The sequence shown here is derived from an EMBL/GenBank/DDBJ whole genome shotgun (WGS) entry which is preliminary data.</text>
</comment>
<keyword evidence="1" id="KW-0687">Ribonucleoprotein</keyword>
<reference evidence="1 2" key="1">
    <citation type="journal article" date="2022" name="Plant J.">
        <title>Chromosome-level genome of Camellia lanceoleosa provides a valuable resource for understanding genome evolution and self-incompatibility.</title>
        <authorList>
            <person name="Gong W."/>
            <person name="Xiao S."/>
            <person name="Wang L."/>
            <person name="Liao Z."/>
            <person name="Chang Y."/>
            <person name="Mo W."/>
            <person name="Hu G."/>
            <person name="Li W."/>
            <person name="Zhao G."/>
            <person name="Zhu H."/>
            <person name="Hu X."/>
            <person name="Ji K."/>
            <person name="Xiang X."/>
            <person name="Song Q."/>
            <person name="Yuan D."/>
            <person name="Jin S."/>
            <person name="Zhang L."/>
        </authorList>
    </citation>
    <scope>NUCLEOTIDE SEQUENCE [LARGE SCALE GENOMIC DNA]</scope>
    <source>
        <strain evidence="1">SQ_2022a</strain>
    </source>
</reference>